<dbReference type="EC" id="3.1.7.2" evidence="5"/>
<dbReference type="Gene3D" id="1.10.3210.10">
    <property type="entry name" value="Hypothetical protein af1432"/>
    <property type="match status" value="1"/>
</dbReference>
<dbReference type="PANTHER" id="PTHR46246">
    <property type="entry name" value="GUANOSINE-3',5'-BIS(DIPHOSPHATE) 3'-PYROPHOSPHOHYDROLASE MESH1"/>
    <property type="match status" value="1"/>
</dbReference>
<name>A0AAD9NSQ8_RIDPI</name>
<evidence type="ECO:0000256" key="6">
    <source>
        <dbReference type="ARBA" id="ARBA00037781"/>
    </source>
</evidence>
<dbReference type="GO" id="GO:0008893">
    <property type="term" value="F:guanosine-3',5'-bis(diphosphate) 3'-diphosphatase activity"/>
    <property type="evidence" value="ECO:0007669"/>
    <property type="project" value="UniProtKB-EC"/>
</dbReference>
<keyword evidence="3" id="KW-0378">Hydrolase</keyword>
<evidence type="ECO:0000256" key="5">
    <source>
        <dbReference type="ARBA" id="ARBA00024387"/>
    </source>
</evidence>
<reference evidence="13" key="1">
    <citation type="journal article" date="2023" name="Mol. Biol. Evol.">
        <title>Third-Generation Sequencing Reveals the Adaptive Role of the Epigenome in Three Deep-Sea Polychaetes.</title>
        <authorList>
            <person name="Perez M."/>
            <person name="Aroh O."/>
            <person name="Sun Y."/>
            <person name="Lan Y."/>
            <person name="Juniper S.K."/>
            <person name="Young C.R."/>
            <person name="Angers B."/>
            <person name="Qian P.Y."/>
        </authorList>
    </citation>
    <scope>NUCLEOTIDE SEQUENCE</scope>
    <source>
        <strain evidence="13">R07B-5</strain>
    </source>
</reference>
<evidence type="ECO:0000256" key="9">
    <source>
        <dbReference type="ARBA" id="ARBA00041464"/>
    </source>
</evidence>
<keyword evidence="4" id="KW-0464">Manganese</keyword>
<dbReference type="PROSITE" id="PS51831">
    <property type="entry name" value="HD"/>
    <property type="match status" value="1"/>
</dbReference>
<evidence type="ECO:0000256" key="1">
    <source>
        <dbReference type="ARBA" id="ARBA00001936"/>
    </source>
</evidence>
<sequence>MEPLMPQMMRAVNFAAVKHKMQRRKDMEETPYINHPIGVAYILTEEGDITDPVVIKAALLHDTIEDTDTSLEEIKKNFGEKVAAVVAEVTDDKSKPSAQRKQAQIDHAPYASHEAKLVKLADKLYNLRDLKRTTPTDWSEERVQQYFVWASKVVHGLRGTNKMLEQKLDELFQARNVKV</sequence>
<keyword evidence="14" id="KW-1185">Reference proteome</keyword>
<evidence type="ECO:0000313" key="14">
    <source>
        <dbReference type="Proteomes" id="UP001209878"/>
    </source>
</evidence>
<evidence type="ECO:0000259" key="12">
    <source>
        <dbReference type="PROSITE" id="PS51831"/>
    </source>
</evidence>
<dbReference type="AlphaFoldDB" id="A0AAD9NSQ8"/>
<dbReference type="CDD" id="cd00077">
    <property type="entry name" value="HDc"/>
    <property type="match status" value="1"/>
</dbReference>
<accession>A0AAD9NSQ8</accession>
<dbReference type="InterPro" id="IPR006674">
    <property type="entry name" value="HD_domain"/>
</dbReference>
<dbReference type="PANTHER" id="PTHR46246:SF1">
    <property type="entry name" value="GUANOSINE-3',5'-BIS(DIPHOSPHATE) 3'-PYROPHOSPHOHYDROLASE MESH1"/>
    <property type="match status" value="1"/>
</dbReference>
<dbReference type="EMBL" id="JAODUO010000414">
    <property type="protein sequence ID" value="KAK2181030.1"/>
    <property type="molecule type" value="Genomic_DNA"/>
</dbReference>
<gene>
    <name evidence="13" type="ORF">NP493_414g00093</name>
</gene>
<dbReference type="SUPFAM" id="SSF109604">
    <property type="entry name" value="HD-domain/PDEase-like"/>
    <property type="match status" value="1"/>
</dbReference>
<comment type="cofactor">
    <cofactor evidence="1">
        <name>Mn(2+)</name>
        <dbReference type="ChEBI" id="CHEBI:29035"/>
    </cofactor>
</comment>
<evidence type="ECO:0000256" key="10">
    <source>
        <dbReference type="ARBA" id="ARBA00041770"/>
    </source>
</evidence>
<dbReference type="GO" id="GO:0046872">
    <property type="term" value="F:metal ion binding"/>
    <property type="evidence" value="ECO:0007669"/>
    <property type="project" value="UniProtKB-KW"/>
</dbReference>
<dbReference type="Pfam" id="PF13328">
    <property type="entry name" value="HD_4"/>
    <property type="match status" value="1"/>
</dbReference>
<evidence type="ECO:0000256" key="4">
    <source>
        <dbReference type="ARBA" id="ARBA00023211"/>
    </source>
</evidence>
<keyword evidence="2" id="KW-0479">Metal-binding</keyword>
<evidence type="ECO:0000256" key="11">
    <source>
        <dbReference type="ARBA" id="ARBA00047968"/>
    </source>
</evidence>
<comment type="function">
    <text evidence="6">ppGpp hydrolyzing enzyme involved in starvation response.</text>
</comment>
<feature type="domain" description="HD" evidence="12">
    <location>
        <begin position="32"/>
        <end position="127"/>
    </location>
</feature>
<dbReference type="InterPro" id="IPR052194">
    <property type="entry name" value="MESH1"/>
</dbReference>
<dbReference type="FunFam" id="1.10.3210.10:FF:000012">
    <property type="entry name" value="HD domain containing 3"/>
    <property type="match status" value="1"/>
</dbReference>
<evidence type="ECO:0000256" key="3">
    <source>
        <dbReference type="ARBA" id="ARBA00022801"/>
    </source>
</evidence>
<protein>
    <recommendedName>
        <fullName evidence="8">Guanosine-3',5'-bis(diphosphate) 3'-pyrophosphohydrolase MESH1</fullName>
        <ecNumber evidence="5">3.1.7.2</ecNumber>
    </recommendedName>
    <alternativeName>
        <fullName evidence="9">Metazoan SpoT homolog 1</fullName>
    </alternativeName>
    <alternativeName>
        <fullName evidence="10">Penta-phosphate guanosine-3'-pyrophosphohydrolase</fullName>
    </alternativeName>
</protein>
<proteinExistence type="inferred from homology"/>
<comment type="catalytic activity">
    <reaction evidence="11">
        <text>guanosine 3',5'-bis(diphosphate) + H2O = GDP + diphosphate + H(+)</text>
        <dbReference type="Rhea" id="RHEA:14253"/>
        <dbReference type="ChEBI" id="CHEBI:15377"/>
        <dbReference type="ChEBI" id="CHEBI:15378"/>
        <dbReference type="ChEBI" id="CHEBI:33019"/>
        <dbReference type="ChEBI" id="CHEBI:58189"/>
        <dbReference type="ChEBI" id="CHEBI:77828"/>
        <dbReference type="EC" id="3.1.7.2"/>
    </reaction>
</comment>
<comment type="similarity">
    <text evidence="7">Belongs to the MESH1 family.</text>
</comment>
<organism evidence="13 14">
    <name type="scientific">Ridgeia piscesae</name>
    <name type="common">Tubeworm</name>
    <dbReference type="NCBI Taxonomy" id="27915"/>
    <lineage>
        <taxon>Eukaryota</taxon>
        <taxon>Metazoa</taxon>
        <taxon>Spiralia</taxon>
        <taxon>Lophotrochozoa</taxon>
        <taxon>Annelida</taxon>
        <taxon>Polychaeta</taxon>
        <taxon>Sedentaria</taxon>
        <taxon>Canalipalpata</taxon>
        <taxon>Sabellida</taxon>
        <taxon>Siboglinidae</taxon>
        <taxon>Ridgeia</taxon>
    </lineage>
</organism>
<evidence type="ECO:0000256" key="8">
    <source>
        <dbReference type="ARBA" id="ARBA00040793"/>
    </source>
</evidence>
<evidence type="ECO:0000256" key="7">
    <source>
        <dbReference type="ARBA" id="ARBA00038354"/>
    </source>
</evidence>
<dbReference type="Proteomes" id="UP001209878">
    <property type="component" value="Unassembled WGS sequence"/>
</dbReference>
<evidence type="ECO:0000256" key="2">
    <source>
        <dbReference type="ARBA" id="ARBA00022723"/>
    </source>
</evidence>
<comment type="caution">
    <text evidence="13">The sequence shown here is derived from an EMBL/GenBank/DDBJ whole genome shotgun (WGS) entry which is preliminary data.</text>
</comment>
<dbReference type="InterPro" id="IPR003607">
    <property type="entry name" value="HD/PDEase_dom"/>
</dbReference>
<evidence type="ECO:0000313" key="13">
    <source>
        <dbReference type="EMBL" id="KAK2181030.1"/>
    </source>
</evidence>
<dbReference type="SMART" id="SM00471">
    <property type="entry name" value="HDc"/>
    <property type="match status" value="1"/>
</dbReference>